<accession>A0A8H3IQX1</accession>
<proteinExistence type="predicted"/>
<evidence type="ECO:0000313" key="2">
    <source>
        <dbReference type="Proteomes" id="UP000664534"/>
    </source>
</evidence>
<reference evidence="1" key="1">
    <citation type="submission" date="2021-03" db="EMBL/GenBank/DDBJ databases">
        <authorList>
            <person name="Tagirdzhanova G."/>
        </authorList>
    </citation>
    <scope>NUCLEOTIDE SEQUENCE</scope>
</reference>
<dbReference type="OrthoDB" id="5355738at2759"/>
<comment type="caution">
    <text evidence="1">The sequence shown here is derived from an EMBL/GenBank/DDBJ whole genome shotgun (WGS) entry which is preliminary data.</text>
</comment>
<dbReference type="EMBL" id="CAJPDT010000049">
    <property type="protein sequence ID" value="CAF9928193.1"/>
    <property type="molecule type" value="Genomic_DNA"/>
</dbReference>
<organism evidence="1 2">
    <name type="scientific">Imshaugia aleurites</name>
    <dbReference type="NCBI Taxonomy" id="172621"/>
    <lineage>
        <taxon>Eukaryota</taxon>
        <taxon>Fungi</taxon>
        <taxon>Dikarya</taxon>
        <taxon>Ascomycota</taxon>
        <taxon>Pezizomycotina</taxon>
        <taxon>Lecanoromycetes</taxon>
        <taxon>OSLEUM clade</taxon>
        <taxon>Lecanoromycetidae</taxon>
        <taxon>Lecanorales</taxon>
        <taxon>Lecanorineae</taxon>
        <taxon>Parmeliaceae</taxon>
        <taxon>Imshaugia</taxon>
    </lineage>
</organism>
<evidence type="ECO:0000313" key="1">
    <source>
        <dbReference type="EMBL" id="CAF9928193.1"/>
    </source>
</evidence>
<dbReference type="AlphaFoldDB" id="A0A8H3IQX1"/>
<protein>
    <submittedName>
        <fullName evidence="1">Uncharacterized protein</fullName>
    </submittedName>
</protein>
<keyword evidence="2" id="KW-1185">Reference proteome</keyword>
<dbReference type="Proteomes" id="UP000664534">
    <property type="component" value="Unassembled WGS sequence"/>
</dbReference>
<gene>
    <name evidence="1" type="ORF">IMSHALPRED_007403</name>
</gene>
<sequence>MALRDMIIDEESSTEIAAIKPISDELCQAALIASEQDSDGDNPFEPQPKRFMQTVHQKRQHEWNLEVRKMAWTIKKFRKTHKAAWRQRLKDQKQDPSPFQKLPPELVLKLMQHTHLRNVRKLIRSSAITKAISRANQKALWRGIEIEQFPDWKWLFGDSKHRTPAQLQHLKDARVGAYGWAYDGQLLDILQMIDKGDFTGVQNVKFLQDMQDRLDVDVQATESYTGMRIARRTAMCLRSLSFERPLVRTEEGRTWVEVTWLPWEVRCQRINEQPASIQAEIRSILHFVVKDHYLALEDTMVRWASRHYHSPGNHREPQEVKEWMSKLATAVILETVITQWRAERIYPQSTPEFAWETSFSYSTVIDYLTDVLDEHDNRNIEALLQVEYGVEFGTSIGLEPEGLLVGTMAWVDTVAKIANHEA</sequence>
<name>A0A8H3IQX1_9LECA</name>